<evidence type="ECO:0000259" key="4">
    <source>
        <dbReference type="Pfam" id="PF10145"/>
    </source>
</evidence>
<keyword evidence="1" id="KW-0175">Coiled coil</keyword>
<feature type="coiled-coil region" evidence="1">
    <location>
        <begin position="35"/>
        <end position="82"/>
    </location>
</feature>
<feature type="transmembrane region" description="Helical" evidence="3">
    <location>
        <begin position="661"/>
        <end position="679"/>
    </location>
</feature>
<proteinExistence type="predicted"/>
<dbReference type="EMBL" id="JAJNCT010000003">
    <property type="protein sequence ID" value="MCD2163821.1"/>
    <property type="molecule type" value="Genomic_DNA"/>
</dbReference>
<name>A0AAW4XSY4_9BURK</name>
<dbReference type="AlphaFoldDB" id="A0AAW4XSY4"/>
<evidence type="ECO:0000256" key="2">
    <source>
        <dbReference type="SAM" id="MobiDB-lite"/>
    </source>
</evidence>
<dbReference type="NCBIfam" id="TIGR01760">
    <property type="entry name" value="tape_meas_TP901"/>
    <property type="match status" value="1"/>
</dbReference>
<dbReference type="RefSeq" id="WP_230770728.1">
    <property type="nucleotide sequence ID" value="NZ_JAJNCT010000003.1"/>
</dbReference>
<keyword evidence="3" id="KW-0472">Membrane</keyword>
<dbReference type="InterPro" id="IPR010090">
    <property type="entry name" value="Phage_tape_meas"/>
</dbReference>
<accession>A0AAW4XSY4</accession>
<keyword evidence="6" id="KW-1185">Reference proteome</keyword>
<dbReference type="Proteomes" id="UP001199260">
    <property type="component" value="Unassembled WGS sequence"/>
</dbReference>
<protein>
    <submittedName>
        <fullName evidence="5">Phage tail tape measure protein</fullName>
    </submittedName>
</protein>
<evidence type="ECO:0000256" key="3">
    <source>
        <dbReference type="SAM" id="Phobius"/>
    </source>
</evidence>
<keyword evidence="3" id="KW-0812">Transmembrane</keyword>
<reference evidence="5 6" key="1">
    <citation type="submission" date="2021-11" db="EMBL/GenBank/DDBJ databases">
        <title>Genome sequence.</title>
        <authorList>
            <person name="Sun Q."/>
        </authorList>
    </citation>
    <scope>NUCLEOTIDE SEQUENCE [LARGE SCALE GENOMIC DNA]</scope>
    <source>
        <strain evidence="5 6">KCTC 12005</strain>
    </source>
</reference>
<keyword evidence="3" id="KW-1133">Transmembrane helix</keyword>
<feature type="domain" description="Phage tail tape measure protein" evidence="4">
    <location>
        <begin position="233"/>
        <end position="441"/>
    </location>
</feature>
<gene>
    <name evidence="5" type="ORF">LPW39_01565</name>
</gene>
<comment type="caution">
    <text evidence="5">The sequence shown here is derived from an EMBL/GenBank/DDBJ whole genome shotgun (WGS) entry which is preliminary data.</text>
</comment>
<feature type="region of interest" description="Disordered" evidence="2">
    <location>
        <begin position="832"/>
        <end position="855"/>
    </location>
</feature>
<sequence>MAEKLRLEVLLAAVDKVTGPLKAIQTGSHATTQALGETELALKKLQRQQRLLEKLGNAKPDLIRERDKLRVLKEQLSAMRAQGIANKRQVDSKEKEVAQQAAAYERQRAAVMRLRSEVTALGLGSASQAQTKLATSIAAANTQIDAQRHKLEQQRQVEGRLAALREKHGSTMMKLAKWGGAAVGAQMAGQKIQSALASPVTTYAKAETEETQLRISFMQKDGSVVGEFQQILDKAEELGDRLPGSTADFIKMMTVLRKEGMSAQAVIVGLGEAAANLGVLMQVEPTEAAAKMAKMQDSLRATEAEMPEVADLMQRANYLGADMAFMQSAIGNAAPMLDVMKAKGAAAMRVMAPFMVMMNQAGMEDGGSVGNAARKIFDRAMDKKKVDKANAVIVKTGGRFKLDFTDGNGEFGGLGQLFKQLEQLRKLSTQDSGMVMHALWGDDAETNRTLSKWIADGKAGYEETAAKMAAQADLAQRVTAMLDTLENRADAAGGSWSNLLKALGQSIAPELKAILDTLGELANGIKQWVQENPRIAKTFMLIAAGSAAVLTVMGTLGIALVGVLGSMAMLRLVSGRFLLNLLGMRVAGGAAAAGTGKAAQTMLGLATAWGKLKAGGPGKLLGGIGTKLAQLAGKLPLLGKLGGLLGSVFRLVFAFARTNPLAAIVLGLGGLFAGLYAHWDKIKAFWNKGEWGNLAKEIWVAVEWGLNGASGGLYEFFKTIALKAMAAVWDGIKGAVGADDASRLEETRKGMATAFNAVPMGPSPARQWEARGLVLQQPGDALRRPGEAASTPLMSLAPKAALQSPAISSVFHNTFNITPAPGMDERALARAVTTEMQRQEQRNATRRRSSLSDID</sequence>
<evidence type="ECO:0000313" key="5">
    <source>
        <dbReference type="EMBL" id="MCD2163821.1"/>
    </source>
</evidence>
<evidence type="ECO:0000313" key="6">
    <source>
        <dbReference type="Proteomes" id="UP001199260"/>
    </source>
</evidence>
<feature type="transmembrane region" description="Helical" evidence="3">
    <location>
        <begin position="539"/>
        <end position="564"/>
    </location>
</feature>
<evidence type="ECO:0000256" key="1">
    <source>
        <dbReference type="SAM" id="Coils"/>
    </source>
</evidence>
<organism evidence="5 6">
    <name type="scientific">Comamonas koreensis</name>
    <dbReference type="NCBI Taxonomy" id="160825"/>
    <lineage>
        <taxon>Bacteria</taxon>
        <taxon>Pseudomonadati</taxon>
        <taxon>Pseudomonadota</taxon>
        <taxon>Betaproteobacteria</taxon>
        <taxon>Burkholderiales</taxon>
        <taxon>Comamonadaceae</taxon>
        <taxon>Comamonas</taxon>
    </lineage>
</organism>
<dbReference type="Pfam" id="PF10145">
    <property type="entry name" value="PhageMin_Tail"/>
    <property type="match status" value="1"/>
</dbReference>